<dbReference type="SMART" id="SM00422">
    <property type="entry name" value="HTH_MERR"/>
    <property type="match status" value="1"/>
</dbReference>
<dbReference type="InterPro" id="IPR015358">
    <property type="entry name" value="Tscrpt_reg_MerR_DNA-bd"/>
</dbReference>
<evidence type="ECO:0000259" key="6">
    <source>
        <dbReference type="PROSITE" id="PS50937"/>
    </source>
</evidence>
<dbReference type="Pfam" id="PF09278">
    <property type="entry name" value="MerR-DNA-bind"/>
    <property type="match status" value="1"/>
</dbReference>
<reference evidence="7 8" key="1">
    <citation type="submission" date="2020-04" db="EMBL/GenBank/DDBJ databases">
        <title>Rhodospirillaceae bacterium KN72 isolated from deep sea.</title>
        <authorList>
            <person name="Zhang D.-C."/>
        </authorList>
    </citation>
    <scope>NUCLEOTIDE SEQUENCE [LARGE SCALE GENOMIC DNA]</scope>
    <source>
        <strain evidence="7 8">KN72</strain>
    </source>
</reference>
<dbReference type="CDD" id="cd01108">
    <property type="entry name" value="HTH_CueR"/>
    <property type="match status" value="1"/>
</dbReference>
<dbReference type="Pfam" id="PF00376">
    <property type="entry name" value="MerR"/>
    <property type="match status" value="1"/>
</dbReference>
<evidence type="ECO:0000256" key="5">
    <source>
        <dbReference type="ARBA" id="ARBA00023163"/>
    </source>
</evidence>
<keyword evidence="5" id="KW-0804">Transcription</keyword>
<dbReference type="PROSITE" id="PS50937">
    <property type="entry name" value="HTH_MERR_2"/>
    <property type="match status" value="1"/>
</dbReference>
<dbReference type="NCBIfam" id="TIGR02044">
    <property type="entry name" value="CueR"/>
    <property type="match status" value="1"/>
</dbReference>
<evidence type="ECO:0000313" key="7">
    <source>
        <dbReference type="EMBL" id="NMM42897.1"/>
    </source>
</evidence>
<dbReference type="PANTHER" id="PTHR30204:SF94">
    <property type="entry name" value="HEAVY METAL-DEPENDENT TRANSCRIPTIONAL REGULATOR HI_0293-RELATED"/>
    <property type="match status" value="1"/>
</dbReference>
<accession>A0A7Y0DWJ1</accession>
<dbReference type="GO" id="GO:0045893">
    <property type="term" value="P:positive regulation of DNA-templated transcription"/>
    <property type="evidence" value="ECO:0007669"/>
    <property type="project" value="InterPro"/>
</dbReference>
<dbReference type="SUPFAM" id="SSF46955">
    <property type="entry name" value="Putative DNA-binding domain"/>
    <property type="match status" value="1"/>
</dbReference>
<dbReference type="InterPro" id="IPR009061">
    <property type="entry name" value="DNA-bd_dom_put_sf"/>
</dbReference>
<dbReference type="Proteomes" id="UP000539372">
    <property type="component" value="Unassembled WGS sequence"/>
</dbReference>
<keyword evidence="4" id="KW-0238">DNA-binding</keyword>
<dbReference type="PANTHER" id="PTHR30204">
    <property type="entry name" value="REDOX-CYCLING DRUG-SENSING TRANSCRIPTIONAL ACTIVATOR SOXR"/>
    <property type="match status" value="1"/>
</dbReference>
<keyword evidence="2" id="KW-0963">Cytoplasm</keyword>
<comment type="caution">
    <text evidence="7">The sequence shown here is derived from an EMBL/GenBank/DDBJ whole genome shotgun (WGS) entry which is preliminary data.</text>
</comment>
<dbReference type="InterPro" id="IPR000551">
    <property type="entry name" value="MerR-type_HTH_dom"/>
</dbReference>
<dbReference type="GO" id="GO:0005507">
    <property type="term" value="F:copper ion binding"/>
    <property type="evidence" value="ECO:0007669"/>
    <property type="project" value="InterPro"/>
</dbReference>
<dbReference type="GO" id="GO:0003677">
    <property type="term" value="F:DNA binding"/>
    <property type="evidence" value="ECO:0007669"/>
    <property type="project" value="UniProtKB-KW"/>
</dbReference>
<gene>
    <name evidence="7" type="primary">cueR</name>
    <name evidence="7" type="ORF">HH303_00300</name>
</gene>
<evidence type="ECO:0000256" key="1">
    <source>
        <dbReference type="ARBA" id="ARBA00004496"/>
    </source>
</evidence>
<name>A0A7Y0DWJ1_9PROT</name>
<dbReference type="Gene3D" id="1.10.1660.10">
    <property type="match status" value="1"/>
</dbReference>
<dbReference type="GO" id="GO:0003700">
    <property type="term" value="F:DNA-binding transcription factor activity"/>
    <property type="evidence" value="ECO:0007669"/>
    <property type="project" value="InterPro"/>
</dbReference>
<sequence length="131" mass="14787">MNISEASKRTGLPAKTIRYYEDINLVVPDRHDNGYRDFSTDDVGMLHFLKRSRDLGFSIDDCRLLLSLYTDEHRTSAEVKSIAAKHLDEIRAKIAELESMHRTLSHLVHCCDGDSRPSCPILDSLAGDKIA</sequence>
<proteinExistence type="predicted"/>
<keyword evidence="3" id="KW-0805">Transcription regulation</keyword>
<evidence type="ECO:0000256" key="2">
    <source>
        <dbReference type="ARBA" id="ARBA00022490"/>
    </source>
</evidence>
<dbReference type="RefSeq" id="WP_169623217.1">
    <property type="nucleotide sequence ID" value="NZ_JABBNT010000001.1"/>
</dbReference>
<dbReference type="AlphaFoldDB" id="A0A7Y0DWJ1"/>
<evidence type="ECO:0000256" key="3">
    <source>
        <dbReference type="ARBA" id="ARBA00023015"/>
    </source>
</evidence>
<dbReference type="InterPro" id="IPR011789">
    <property type="entry name" value="CueR"/>
</dbReference>
<evidence type="ECO:0000313" key="8">
    <source>
        <dbReference type="Proteomes" id="UP000539372"/>
    </source>
</evidence>
<protein>
    <submittedName>
        <fullName evidence="7">Cu(I)-responsive transcriptional regulator</fullName>
    </submittedName>
</protein>
<dbReference type="EMBL" id="JABBNT010000001">
    <property type="protein sequence ID" value="NMM42897.1"/>
    <property type="molecule type" value="Genomic_DNA"/>
</dbReference>
<dbReference type="GO" id="GO:0005737">
    <property type="term" value="C:cytoplasm"/>
    <property type="evidence" value="ECO:0007669"/>
    <property type="project" value="UniProtKB-SubCell"/>
</dbReference>
<dbReference type="InterPro" id="IPR047057">
    <property type="entry name" value="MerR_fam"/>
</dbReference>
<evidence type="ECO:0000256" key="4">
    <source>
        <dbReference type="ARBA" id="ARBA00023125"/>
    </source>
</evidence>
<comment type="subcellular location">
    <subcellularLocation>
        <location evidence="1">Cytoplasm</location>
    </subcellularLocation>
</comment>
<organism evidence="7 8">
    <name type="scientific">Pacificispira spongiicola</name>
    <dbReference type="NCBI Taxonomy" id="2729598"/>
    <lineage>
        <taxon>Bacteria</taxon>
        <taxon>Pseudomonadati</taxon>
        <taxon>Pseudomonadota</taxon>
        <taxon>Alphaproteobacteria</taxon>
        <taxon>Rhodospirillales</taxon>
        <taxon>Rhodospirillaceae</taxon>
        <taxon>Pacificispira</taxon>
    </lineage>
</organism>
<feature type="domain" description="HTH merR-type" evidence="6">
    <location>
        <begin position="1"/>
        <end position="68"/>
    </location>
</feature>
<keyword evidence="8" id="KW-1185">Reference proteome</keyword>